<evidence type="ECO:0000313" key="4">
    <source>
        <dbReference type="Proteomes" id="UP000002630"/>
    </source>
</evidence>
<dbReference type="AlphaFoldDB" id="D8LTD1"/>
<evidence type="ECO:0000256" key="2">
    <source>
        <dbReference type="ARBA" id="ARBA00022737"/>
    </source>
</evidence>
<dbReference type="Gene3D" id="1.10.472.80">
    <property type="entry name" value="Ypt/Rab-GAP domain of gyp1p, domain 3"/>
    <property type="match status" value="1"/>
</dbReference>
<evidence type="ECO:0000256" key="1">
    <source>
        <dbReference type="ARBA" id="ARBA00022574"/>
    </source>
</evidence>
<dbReference type="EMBL" id="FN649751">
    <property type="protein sequence ID" value="CBN78002.1"/>
    <property type="molecule type" value="Genomic_DNA"/>
</dbReference>
<dbReference type="InterPro" id="IPR051570">
    <property type="entry name" value="TBC1_cilium_biogenesis"/>
</dbReference>
<dbReference type="SUPFAM" id="SSF47923">
    <property type="entry name" value="Ypt/Rab-GAP domain of gyp1p"/>
    <property type="match status" value="1"/>
</dbReference>
<dbReference type="GO" id="GO:0036064">
    <property type="term" value="C:ciliary basal body"/>
    <property type="evidence" value="ECO:0007669"/>
    <property type="project" value="TreeGrafter"/>
</dbReference>
<keyword evidence="2" id="KW-0677">Repeat</keyword>
<dbReference type="OrthoDB" id="5578278at2759"/>
<dbReference type="STRING" id="2880.D8LTD1"/>
<protein>
    <recommendedName>
        <fullName evidence="5">Rab-GAP TBC domain-containing protein</fullName>
    </recommendedName>
</protein>
<dbReference type="EMBL" id="FN649047">
    <property type="protein sequence ID" value="CBN78002.1"/>
    <property type="molecule type" value="Genomic_DNA"/>
</dbReference>
<name>D8LTD1_ECTSI</name>
<sequence length="339" mass="38442">MAYLFETTTLSEHDFRSMLHLRGGLPVEHRVTAWKFLLRLPGNSKQFAQLVSRGPHPTALASLSIRYPLRDRKLFRKAAVLLSALAHWSPILAEVEFVPSWLFPFCVVFGQDDLGAFEAAVSFFLHWGSRLLVTFPQPPVPVLAGMELALQRADRELAAHLKSLSVGALSYGWPLLRSAFSEVLAREEWLCLIDRILANAHQPELLEAAVVGFMVSFRKQLLVLESTEEAEAFFRRRQSPSTSDLQRIFRVMEKVSSYVQQPERLGGQVDSDGADVGEAMAALALLRIAPQEFKPLPRVGPYPFFDGYPQFVINYQAEMRQRVAAQERDMRHKYRLAFT</sequence>
<gene>
    <name evidence="3" type="ORF">Esi_0081_0110</name>
</gene>
<dbReference type="InParanoid" id="D8LTD1"/>
<reference evidence="3 4" key="1">
    <citation type="journal article" date="2010" name="Nature">
        <title>The Ectocarpus genome and the independent evolution of multicellularity in brown algae.</title>
        <authorList>
            <person name="Cock J.M."/>
            <person name="Sterck L."/>
            <person name="Rouze P."/>
            <person name="Scornet D."/>
            <person name="Allen A.E."/>
            <person name="Amoutzias G."/>
            <person name="Anthouard V."/>
            <person name="Artiguenave F."/>
            <person name="Aury J.M."/>
            <person name="Badger J.H."/>
            <person name="Beszteri B."/>
            <person name="Billiau K."/>
            <person name="Bonnet E."/>
            <person name="Bothwell J.H."/>
            <person name="Bowler C."/>
            <person name="Boyen C."/>
            <person name="Brownlee C."/>
            <person name="Carrano C.J."/>
            <person name="Charrier B."/>
            <person name="Cho G.Y."/>
            <person name="Coelho S.M."/>
            <person name="Collen J."/>
            <person name="Corre E."/>
            <person name="Da Silva C."/>
            <person name="Delage L."/>
            <person name="Delaroque N."/>
            <person name="Dittami S.M."/>
            <person name="Doulbeau S."/>
            <person name="Elias M."/>
            <person name="Farnham G."/>
            <person name="Gachon C.M."/>
            <person name="Gschloessl B."/>
            <person name="Heesch S."/>
            <person name="Jabbari K."/>
            <person name="Jubin C."/>
            <person name="Kawai H."/>
            <person name="Kimura K."/>
            <person name="Kloareg B."/>
            <person name="Kupper F.C."/>
            <person name="Lang D."/>
            <person name="Le Bail A."/>
            <person name="Leblanc C."/>
            <person name="Lerouge P."/>
            <person name="Lohr M."/>
            <person name="Lopez P.J."/>
            <person name="Martens C."/>
            <person name="Maumus F."/>
            <person name="Michel G."/>
            <person name="Miranda-Saavedra D."/>
            <person name="Morales J."/>
            <person name="Moreau H."/>
            <person name="Motomura T."/>
            <person name="Nagasato C."/>
            <person name="Napoli C.A."/>
            <person name="Nelson D.R."/>
            <person name="Nyvall-Collen P."/>
            <person name="Peters A.F."/>
            <person name="Pommier C."/>
            <person name="Potin P."/>
            <person name="Poulain J."/>
            <person name="Quesneville H."/>
            <person name="Read B."/>
            <person name="Rensing S.A."/>
            <person name="Ritter A."/>
            <person name="Rousvoal S."/>
            <person name="Samanta M."/>
            <person name="Samson G."/>
            <person name="Schroeder D.C."/>
            <person name="Segurens B."/>
            <person name="Strittmatter M."/>
            <person name="Tonon T."/>
            <person name="Tregear J.W."/>
            <person name="Valentin K."/>
            <person name="von Dassow P."/>
            <person name="Yamagishi T."/>
            <person name="Van de Peer Y."/>
            <person name="Wincker P."/>
        </authorList>
    </citation>
    <scope>NUCLEOTIDE SEQUENCE [LARGE SCALE GENOMIC DNA]</scope>
    <source>
        <strain evidence="4">Ec32 / CCAP1310/4</strain>
    </source>
</reference>
<proteinExistence type="predicted"/>
<dbReference type="InterPro" id="IPR035969">
    <property type="entry name" value="Rab-GAP_TBC_sf"/>
</dbReference>
<evidence type="ECO:0008006" key="5">
    <source>
        <dbReference type="Google" id="ProtNLM"/>
    </source>
</evidence>
<organism evidence="3 4">
    <name type="scientific">Ectocarpus siliculosus</name>
    <name type="common">Brown alga</name>
    <name type="synonym">Conferva siliculosa</name>
    <dbReference type="NCBI Taxonomy" id="2880"/>
    <lineage>
        <taxon>Eukaryota</taxon>
        <taxon>Sar</taxon>
        <taxon>Stramenopiles</taxon>
        <taxon>Ochrophyta</taxon>
        <taxon>PX clade</taxon>
        <taxon>Phaeophyceae</taxon>
        <taxon>Ectocarpales</taxon>
        <taxon>Ectocarpaceae</taxon>
        <taxon>Ectocarpus</taxon>
    </lineage>
</organism>
<keyword evidence="1" id="KW-0853">WD repeat</keyword>
<keyword evidence="4" id="KW-1185">Reference proteome</keyword>
<dbReference type="PANTHER" id="PTHR19853:SF1">
    <property type="entry name" value="TBC1 DOMAIN FAMILY MEMBER 31"/>
    <property type="match status" value="1"/>
</dbReference>
<dbReference type="GO" id="GO:0060271">
    <property type="term" value="P:cilium assembly"/>
    <property type="evidence" value="ECO:0007669"/>
    <property type="project" value="TreeGrafter"/>
</dbReference>
<accession>D8LTD1</accession>
<dbReference type="Proteomes" id="UP000002630">
    <property type="component" value="Linkage Group LG26"/>
</dbReference>
<evidence type="ECO:0000313" key="3">
    <source>
        <dbReference type="EMBL" id="CBN78002.1"/>
    </source>
</evidence>
<dbReference type="eggNOG" id="KOG1093">
    <property type="taxonomic scope" value="Eukaryota"/>
</dbReference>
<dbReference type="PANTHER" id="PTHR19853">
    <property type="entry name" value="WD REPEAT CONTAINING PROTEIN 3 WDR3"/>
    <property type="match status" value="1"/>
</dbReference>